<evidence type="ECO:0000256" key="5">
    <source>
        <dbReference type="SAM" id="Phobius"/>
    </source>
</evidence>
<dbReference type="PANTHER" id="PTHR42718:SF27">
    <property type="entry name" value="TRANSPORTER, PUTATIVE-RELATED"/>
    <property type="match status" value="1"/>
</dbReference>
<evidence type="ECO:0000259" key="6">
    <source>
        <dbReference type="PROSITE" id="PS50850"/>
    </source>
</evidence>
<dbReference type="InterPro" id="IPR036259">
    <property type="entry name" value="MFS_trans_sf"/>
</dbReference>
<accession>A0A9N8KNH8</accession>
<dbReference type="InterPro" id="IPR020846">
    <property type="entry name" value="MFS_dom"/>
</dbReference>
<feature type="transmembrane region" description="Helical" evidence="5">
    <location>
        <begin position="264"/>
        <end position="283"/>
    </location>
</feature>
<protein>
    <recommendedName>
        <fullName evidence="6">Major facilitator superfamily (MFS) profile domain-containing protein</fullName>
    </recommendedName>
</protein>
<evidence type="ECO:0000256" key="3">
    <source>
        <dbReference type="ARBA" id="ARBA00022989"/>
    </source>
</evidence>
<dbReference type="PANTHER" id="PTHR42718">
    <property type="entry name" value="MAJOR FACILITATOR SUPERFAMILY MULTIDRUG TRANSPORTER MFSC"/>
    <property type="match status" value="1"/>
</dbReference>
<keyword evidence="4 5" id="KW-0472">Membrane</keyword>
<dbReference type="GO" id="GO:0016020">
    <property type="term" value="C:membrane"/>
    <property type="evidence" value="ECO:0007669"/>
    <property type="project" value="UniProtKB-SubCell"/>
</dbReference>
<feature type="domain" description="Major facilitator superfamily (MFS) profile" evidence="6">
    <location>
        <begin position="57"/>
        <end position="452"/>
    </location>
</feature>
<dbReference type="InterPro" id="IPR011701">
    <property type="entry name" value="MFS"/>
</dbReference>
<dbReference type="AlphaFoldDB" id="A0A9N8KNH8"/>
<organism evidence="7 8">
    <name type="scientific">Aureobasidium uvarum</name>
    <dbReference type="NCBI Taxonomy" id="2773716"/>
    <lineage>
        <taxon>Eukaryota</taxon>
        <taxon>Fungi</taxon>
        <taxon>Dikarya</taxon>
        <taxon>Ascomycota</taxon>
        <taxon>Pezizomycotina</taxon>
        <taxon>Dothideomycetes</taxon>
        <taxon>Dothideomycetidae</taxon>
        <taxon>Dothideales</taxon>
        <taxon>Saccotheciaceae</taxon>
        <taxon>Aureobasidium</taxon>
    </lineage>
</organism>
<feature type="transmembrane region" description="Helical" evidence="5">
    <location>
        <begin position="319"/>
        <end position="338"/>
    </location>
</feature>
<feature type="transmembrane region" description="Helical" evidence="5">
    <location>
        <begin position="428"/>
        <end position="448"/>
    </location>
</feature>
<dbReference type="SUPFAM" id="SSF103473">
    <property type="entry name" value="MFS general substrate transporter"/>
    <property type="match status" value="1"/>
</dbReference>
<dbReference type="Proteomes" id="UP000745764">
    <property type="component" value="Unassembled WGS sequence"/>
</dbReference>
<evidence type="ECO:0000313" key="8">
    <source>
        <dbReference type="Proteomes" id="UP000745764"/>
    </source>
</evidence>
<sequence length="459" mass="48581">TMTLVGLQPLDRDGIATTGFVPIPPQEHPTTASDALQYAAQEDNSTGVLTKNRAVIVIAQLIGLQLFTSFCNGIIVVGLPAIASTVHLDDNLLLWPTSAFYLTAGSCLMLAGSITDVIGTRPLILAANILLVATALGCGLAQTGGELVTFRALQGVCNAMAIPASISVISTSVATGRARNLGFACLGFSGPLGFLLGLVLGGLVHPQGVLRADKNRMLSSNTDNIRKVPNIILLVLGIACIPAFICWMSYQVKHERPALIPNALWRNASFTSVCFMITFASAVQGISALGTSLRILPALVMAVLVNITCGYFVNRMPVMWVVVVSSGLSAVSPLLMALVRPEWSYWHMSFIAQVLQPFSTDVLFTIGILVISAVFPPRTQALGGAVFNTCSQLGTSIGLTITAVVADSRTAATTSDDLSHTLMVGYRLVFWVLFGWMVLVCLTGAFGLRNIGKIGTKQD</sequence>
<evidence type="ECO:0000256" key="2">
    <source>
        <dbReference type="ARBA" id="ARBA00022692"/>
    </source>
</evidence>
<feature type="transmembrane region" description="Helical" evidence="5">
    <location>
        <begin position="295"/>
        <end position="313"/>
    </location>
</feature>
<dbReference type="EMBL" id="CAINUL010000016">
    <property type="protein sequence ID" value="CAD0114084.1"/>
    <property type="molecule type" value="Genomic_DNA"/>
</dbReference>
<feature type="transmembrane region" description="Helical" evidence="5">
    <location>
        <begin position="93"/>
        <end position="111"/>
    </location>
</feature>
<feature type="transmembrane region" description="Helical" evidence="5">
    <location>
        <begin position="123"/>
        <end position="142"/>
    </location>
</feature>
<evidence type="ECO:0000313" key="7">
    <source>
        <dbReference type="EMBL" id="CAD0114084.1"/>
    </source>
</evidence>
<feature type="non-terminal residue" evidence="7">
    <location>
        <position position="1"/>
    </location>
</feature>
<feature type="transmembrane region" description="Helical" evidence="5">
    <location>
        <begin position="54"/>
        <end position="81"/>
    </location>
</feature>
<dbReference type="GO" id="GO:0022857">
    <property type="term" value="F:transmembrane transporter activity"/>
    <property type="evidence" value="ECO:0007669"/>
    <property type="project" value="InterPro"/>
</dbReference>
<keyword evidence="2 5" id="KW-0812">Transmembrane</keyword>
<keyword evidence="3 5" id="KW-1133">Transmembrane helix</keyword>
<dbReference type="Gene3D" id="1.20.1250.20">
    <property type="entry name" value="MFS general substrate transporter like domains"/>
    <property type="match status" value="2"/>
</dbReference>
<name>A0A9N8KNH8_9PEZI</name>
<feature type="transmembrane region" description="Helical" evidence="5">
    <location>
        <begin position="231"/>
        <end position="252"/>
    </location>
</feature>
<comment type="subcellular location">
    <subcellularLocation>
        <location evidence="1">Membrane</location>
        <topology evidence="1">Multi-pass membrane protein</topology>
    </subcellularLocation>
</comment>
<proteinExistence type="predicted"/>
<dbReference type="PROSITE" id="PS50850">
    <property type="entry name" value="MFS"/>
    <property type="match status" value="1"/>
</dbReference>
<feature type="transmembrane region" description="Helical" evidence="5">
    <location>
        <begin position="350"/>
        <end position="375"/>
    </location>
</feature>
<feature type="transmembrane region" description="Helical" evidence="5">
    <location>
        <begin position="181"/>
        <end position="210"/>
    </location>
</feature>
<dbReference type="Pfam" id="PF07690">
    <property type="entry name" value="MFS_1"/>
    <property type="match status" value="1"/>
</dbReference>
<reference evidence="7" key="1">
    <citation type="submission" date="2020-06" db="EMBL/GenBank/DDBJ databases">
        <authorList>
            <person name="Onetto C."/>
        </authorList>
    </citation>
    <scope>NUCLEOTIDE SEQUENCE</scope>
</reference>
<evidence type="ECO:0000256" key="1">
    <source>
        <dbReference type="ARBA" id="ARBA00004141"/>
    </source>
</evidence>
<gene>
    <name evidence="7" type="ORF">AWRI4620_LOCUS8339</name>
</gene>
<keyword evidence="8" id="KW-1185">Reference proteome</keyword>
<dbReference type="OrthoDB" id="2130629at2759"/>
<comment type="caution">
    <text evidence="7">The sequence shown here is derived from an EMBL/GenBank/DDBJ whole genome shotgun (WGS) entry which is preliminary data.</text>
</comment>
<evidence type="ECO:0000256" key="4">
    <source>
        <dbReference type="ARBA" id="ARBA00023136"/>
    </source>
</evidence>